<evidence type="ECO:0000313" key="3">
    <source>
        <dbReference type="Proteomes" id="UP000596063"/>
    </source>
</evidence>
<dbReference type="PANTHER" id="PTHR34351">
    <property type="entry name" value="SLR1927 PROTEIN-RELATED"/>
    <property type="match status" value="1"/>
</dbReference>
<dbReference type="KEGG" id="snan:I6N98_10160"/>
<organism evidence="2 3">
    <name type="scientific">Spongiibacter nanhainus</name>
    <dbReference type="NCBI Taxonomy" id="2794344"/>
    <lineage>
        <taxon>Bacteria</taxon>
        <taxon>Pseudomonadati</taxon>
        <taxon>Pseudomonadota</taxon>
        <taxon>Gammaproteobacteria</taxon>
        <taxon>Cellvibrionales</taxon>
        <taxon>Spongiibacteraceae</taxon>
        <taxon>Spongiibacter</taxon>
    </lineage>
</organism>
<feature type="transmembrane region" description="Helical" evidence="1">
    <location>
        <begin position="62"/>
        <end position="83"/>
    </location>
</feature>
<feature type="transmembrane region" description="Helical" evidence="1">
    <location>
        <begin position="33"/>
        <end position="56"/>
    </location>
</feature>
<name>A0A7T4QY12_9GAMM</name>
<evidence type="ECO:0000256" key="1">
    <source>
        <dbReference type="SAM" id="Phobius"/>
    </source>
</evidence>
<accession>A0A7T4QY12</accession>
<reference evidence="2 3" key="1">
    <citation type="submission" date="2020-12" db="EMBL/GenBank/DDBJ databases">
        <authorList>
            <person name="Shan Y."/>
        </authorList>
    </citation>
    <scope>NUCLEOTIDE SEQUENCE [LARGE SCALE GENOMIC DNA]</scope>
    <source>
        <strain evidence="3">csc3.9</strain>
    </source>
</reference>
<proteinExistence type="predicted"/>
<dbReference type="Proteomes" id="UP000596063">
    <property type="component" value="Chromosome"/>
</dbReference>
<keyword evidence="1" id="KW-0812">Transmembrane</keyword>
<dbReference type="RefSeq" id="WP_198568260.1">
    <property type="nucleotide sequence ID" value="NZ_CP066167.1"/>
</dbReference>
<dbReference type="AlphaFoldDB" id="A0A7T4QY12"/>
<gene>
    <name evidence="2" type="ORF">I6N98_10160</name>
</gene>
<protein>
    <submittedName>
        <fullName evidence="2">DUF58 domain-containing protein</fullName>
    </submittedName>
</protein>
<keyword evidence="3" id="KW-1185">Reference proteome</keyword>
<dbReference type="PANTHER" id="PTHR34351:SF1">
    <property type="entry name" value="SLR1927 PROTEIN"/>
    <property type="match status" value="1"/>
</dbReference>
<keyword evidence="1" id="KW-0472">Membrane</keyword>
<dbReference type="EMBL" id="CP066167">
    <property type="protein sequence ID" value="QQD16759.1"/>
    <property type="molecule type" value="Genomic_DNA"/>
</dbReference>
<evidence type="ECO:0000313" key="2">
    <source>
        <dbReference type="EMBL" id="QQD16759.1"/>
    </source>
</evidence>
<sequence>MWSWRRRVSQRVDAWIARRNPPRPQLVLTQRNIYIMPSRVGIGFLAMLLGMLLLAINYQNNLIFGLCFWLFSLFLVTILHTFANLSGIRLRAGAAEPVFAGQQAHFHLHIDSGRRPRRLLQVGFRNHSVNTVELTTPHEKQELRLPYPADRRGLLSPARVYLRSDFPLGLLRCWSLPALDWQCVVYPEPKMLRPMVSSAAGSEGSDLNARMDSDEFSGFQRYRVGEPPRRIYWKAYAKGQGLISKHFDQARADELILSWDSLPDLTTEDRLSTLCAWALECDRRNLFYGLHLPAQKIPVANGHQHLSEVLRALALYQSPEGGTHV</sequence>
<keyword evidence="1" id="KW-1133">Transmembrane helix</keyword>